<name>A0A4Y2H249_ARAVE</name>
<gene>
    <name evidence="2" type="ORF">AVEN_151887_1</name>
    <name evidence="1" type="ORF">AVEN_33743_1</name>
</gene>
<sequence length="110" mass="12922">MIIKQRTNDEWLCHVLHPLYNLLKFQPRISFHSAVTLVKSNSFIYVASEKVVNVQQEQRAIVKFLLKFGNLRLIRSCNKYTEMSFCHLHKSLTGLKRIEKRLIATHILAD</sequence>
<evidence type="ECO:0000313" key="1">
    <source>
        <dbReference type="EMBL" id="GBM59175.1"/>
    </source>
</evidence>
<accession>A0A4Y2H249</accession>
<comment type="caution">
    <text evidence="1">The sequence shown here is derived from an EMBL/GenBank/DDBJ whole genome shotgun (WGS) entry which is preliminary data.</text>
</comment>
<evidence type="ECO:0000313" key="3">
    <source>
        <dbReference type="Proteomes" id="UP000499080"/>
    </source>
</evidence>
<evidence type="ECO:0000313" key="2">
    <source>
        <dbReference type="EMBL" id="GBM60157.1"/>
    </source>
</evidence>
<keyword evidence="3" id="KW-1185">Reference proteome</keyword>
<proteinExistence type="predicted"/>
<dbReference type="EMBL" id="BGPR01101587">
    <property type="protein sequence ID" value="GBM60157.1"/>
    <property type="molecule type" value="Genomic_DNA"/>
</dbReference>
<dbReference type="Proteomes" id="UP000499080">
    <property type="component" value="Unassembled WGS sequence"/>
</dbReference>
<dbReference type="EMBL" id="BGPR01101290">
    <property type="protein sequence ID" value="GBM59175.1"/>
    <property type="molecule type" value="Genomic_DNA"/>
</dbReference>
<organism evidence="1 3">
    <name type="scientific">Araneus ventricosus</name>
    <name type="common">Orbweaver spider</name>
    <name type="synonym">Epeira ventricosa</name>
    <dbReference type="NCBI Taxonomy" id="182803"/>
    <lineage>
        <taxon>Eukaryota</taxon>
        <taxon>Metazoa</taxon>
        <taxon>Ecdysozoa</taxon>
        <taxon>Arthropoda</taxon>
        <taxon>Chelicerata</taxon>
        <taxon>Arachnida</taxon>
        <taxon>Araneae</taxon>
        <taxon>Araneomorphae</taxon>
        <taxon>Entelegynae</taxon>
        <taxon>Araneoidea</taxon>
        <taxon>Araneidae</taxon>
        <taxon>Araneus</taxon>
    </lineage>
</organism>
<dbReference type="AlphaFoldDB" id="A0A4Y2H249"/>
<protein>
    <submittedName>
        <fullName evidence="1">Uncharacterized protein</fullName>
    </submittedName>
</protein>
<reference evidence="1 3" key="1">
    <citation type="journal article" date="2019" name="Sci. Rep.">
        <title>Orb-weaving spider Araneus ventricosus genome elucidates the spidroin gene catalogue.</title>
        <authorList>
            <person name="Kono N."/>
            <person name="Nakamura H."/>
            <person name="Ohtoshi R."/>
            <person name="Moran D.A.P."/>
            <person name="Shinohara A."/>
            <person name="Yoshida Y."/>
            <person name="Fujiwara M."/>
            <person name="Mori M."/>
            <person name="Tomita M."/>
            <person name="Arakawa K."/>
        </authorList>
    </citation>
    <scope>NUCLEOTIDE SEQUENCE [LARGE SCALE GENOMIC DNA]</scope>
</reference>